<dbReference type="PANTHER" id="PTHR32071">
    <property type="entry name" value="TRANSCRIPTIONAL REGULATORY PROTEIN"/>
    <property type="match status" value="1"/>
</dbReference>
<dbReference type="Gene3D" id="1.10.8.60">
    <property type="match status" value="1"/>
</dbReference>
<sequence length="419" mass="47824">MKPKILLLDDEESLLKWLSYALEENGFEVFATTEPRSALNQLKEVKFDCVISDIRMPGMDGFQFLRNVRKIYPTLPVIFITAYGSMESVINALRDGASDYILKPFGIDEILNRIRANLRKDREISNEIIGESRVMKNVLNLVDKIAQTDATVLILGESGTGKELIAREIHRRSKRASFNFVTLSCAALPETLLESELFGYKKGAFTGATTDKDGLFLAANKGSFFLDEIGDAPPSIQMKLLRLLEEREIVPLGSTKPIKVDVRLIAATNKDLYEEVKNNRFREDLYYRLNVIPITLPPLRQRKEDIPLLAEYFLKSICERENLGEKKLLKSTIEILKNYNWPGNVRELKHIIERAAVLSDTYYIKPEHISLPQRGCKTLKEIEQEEIERVLKECGGNISKAAKLLGIDRKTLYNRLKKK</sequence>
<dbReference type="PRINTS" id="PR01590">
    <property type="entry name" value="HTHFIS"/>
</dbReference>
<dbReference type="PROSITE" id="PS00688">
    <property type="entry name" value="SIGMA54_INTERACT_3"/>
    <property type="match status" value="1"/>
</dbReference>
<dbReference type="SUPFAM" id="SSF46689">
    <property type="entry name" value="Homeodomain-like"/>
    <property type="match status" value="1"/>
</dbReference>
<dbReference type="Pfam" id="PF02954">
    <property type="entry name" value="HTH_8"/>
    <property type="match status" value="1"/>
</dbReference>
<evidence type="ECO:0000256" key="3">
    <source>
        <dbReference type="ARBA" id="ARBA00022840"/>
    </source>
</evidence>
<dbReference type="PROSITE" id="PS00676">
    <property type="entry name" value="SIGMA54_INTERACT_2"/>
    <property type="match status" value="1"/>
</dbReference>
<dbReference type="InterPro" id="IPR025944">
    <property type="entry name" value="Sigma_54_int_dom_CS"/>
</dbReference>
<gene>
    <name evidence="10" type="ORF">ENX68_04145</name>
</gene>
<dbReference type="PROSITE" id="PS50110">
    <property type="entry name" value="RESPONSE_REGULATORY"/>
    <property type="match status" value="1"/>
</dbReference>
<feature type="domain" description="Response regulatory" evidence="9">
    <location>
        <begin position="4"/>
        <end position="118"/>
    </location>
</feature>
<dbReference type="GO" id="GO:0006355">
    <property type="term" value="P:regulation of DNA-templated transcription"/>
    <property type="evidence" value="ECO:0007669"/>
    <property type="project" value="InterPro"/>
</dbReference>
<dbReference type="SMART" id="SM00382">
    <property type="entry name" value="AAA"/>
    <property type="match status" value="1"/>
</dbReference>
<protein>
    <submittedName>
        <fullName evidence="10">Sigma-54-dependent Fis family transcriptional regulator</fullName>
    </submittedName>
</protein>
<evidence type="ECO:0000256" key="5">
    <source>
        <dbReference type="ARBA" id="ARBA00023125"/>
    </source>
</evidence>
<dbReference type="InterPro" id="IPR025662">
    <property type="entry name" value="Sigma_54_int_dom_ATP-bd_1"/>
</dbReference>
<evidence type="ECO:0000256" key="6">
    <source>
        <dbReference type="ARBA" id="ARBA00023163"/>
    </source>
</evidence>
<dbReference type="PANTHER" id="PTHR32071:SF113">
    <property type="entry name" value="ALGINATE BIOSYNTHESIS TRANSCRIPTIONAL REGULATORY PROTEIN ALGB"/>
    <property type="match status" value="1"/>
</dbReference>
<dbReference type="SUPFAM" id="SSF52540">
    <property type="entry name" value="P-loop containing nucleoside triphosphate hydrolases"/>
    <property type="match status" value="1"/>
</dbReference>
<evidence type="ECO:0000313" key="10">
    <source>
        <dbReference type="EMBL" id="HGE78174.1"/>
    </source>
</evidence>
<dbReference type="InterPro" id="IPR001789">
    <property type="entry name" value="Sig_transdc_resp-reg_receiver"/>
</dbReference>
<dbReference type="Gene3D" id="1.10.10.60">
    <property type="entry name" value="Homeodomain-like"/>
    <property type="match status" value="1"/>
</dbReference>
<name>A0A7V3VUD8_UNCW3</name>
<dbReference type="Pfam" id="PF00072">
    <property type="entry name" value="Response_reg"/>
    <property type="match status" value="1"/>
</dbReference>
<reference evidence="10" key="1">
    <citation type="journal article" date="2020" name="mSystems">
        <title>Genome- and Community-Level Interaction Insights into Carbon Utilization and Element Cycling Functions of Hydrothermarchaeota in Hydrothermal Sediment.</title>
        <authorList>
            <person name="Zhou Z."/>
            <person name="Liu Y."/>
            <person name="Xu W."/>
            <person name="Pan J."/>
            <person name="Luo Z.H."/>
            <person name="Li M."/>
        </authorList>
    </citation>
    <scope>NUCLEOTIDE SEQUENCE [LARGE SCALE GENOMIC DNA]</scope>
    <source>
        <strain evidence="10">SpSt-961</strain>
    </source>
</reference>
<evidence type="ECO:0000259" key="8">
    <source>
        <dbReference type="PROSITE" id="PS50045"/>
    </source>
</evidence>
<proteinExistence type="predicted"/>
<evidence type="ECO:0000256" key="2">
    <source>
        <dbReference type="ARBA" id="ARBA00022741"/>
    </source>
</evidence>
<evidence type="ECO:0000259" key="9">
    <source>
        <dbReference type="PROSITE" id="PS50110"/>
    </source>
</evidence>
<dbReference type="Gene3D" id="3.40.50.300">
    <property type="entry name" value="P-loop containing nucleotide triphosphate hydrolases"/>
    <property type="match status" value="1"/>
</dbReference>
<keyword evidence="2" id="KW-0547">Nucleotide-binding</keyword>
<evidence type="ECO:0000256" key="7">
    <source>
        <dbReference type="PROSITE-ProRule" id="PRU00169"/>
    </source>
</evidence>
<dbReference type="Gene3D" id="3.40.50.2300">
    <property type="match status" value="1"/>
</dbReference>
<keyword evidence="3" id="KW-0067">ATP-binding</keyword>
<dbReference type="CDD" id="cd00156">
    <property type="entry name" value="REC"/>
    <property type="match status" value="1"/>
</dbReference>
<evidence type="ECO:0000256" key="4">
    <source>
        <dbReference type="ARBA" id="ARBA00023015"/>
    </source>
</evidence>
<dbReference type="EMBL" id="DTOZ01000109">
    <property type="protein sequence ID" value="HGE78174.1"/>
    <property type="molecule type" value="Genomic_DNA"/>
</dbReference>
<dbReference type="CDD" id="cd00009">
    <property type="entry name" value="AAA"/>
    <property type="match status" value="1"/>
</dbReference>
<dbReference type="PROSITE" id="PS00675">
    <property type="entry name" value="SIGMA54_INTERACT_1"/>
    <property type="match status" value="1"/>
</dbReference>
<dbReference type="InterPro" id="IPR002197">
    <property type="entry name" value="HTH_Fis"/>
</dbReference>
<keyword evidence="4" id="KW-0805">Transcription regulation</keyword>
<dbReference type="GO" id="GO:0043565">
    <property type="term" value="F:sequence-specific DNA binding"/>
    <property type="evidence" value="ECO:0007669"/>
    <property type="project" value="InterPro"/>
</dbReference>
<dbReference type="InterPro" id="IPR025943">
    <property type="entry name" value="Sigma_54_int_dom_ATP-bd_2"/>
</dbReference>
<dbReference type="GO" id="GO:0005524">
    <property type="term" value="F:ATP binding"/>
    <property type="evidence" value="ECO:0007669"/>
    <property type="project" value="UniProtKB-KW"/>
</dbReference>
<dbReference type="Pfam" id="PF25601">
    <property type="entry name" value="AAA_lid_14"/>
    <property type="match status" value="1"/>
</dbReference>
<dbReference type="FunFam" id="3.40.50.300:FF:000006">
    <property type="entry name" value="DNA-binding transcriptional regulator NtrC"/>
    <property type="match status" value="1"/>
</dbReference>
<comment type="caution">
    <text evidence="10">The sequence shown here is derived from an EMBL/GenBank/DDBJ whole genome shotgun (WGS) entry which is preliminary data.</text>
</comment>
<dbReference type="InterPro" id="IPR058031">
    <property type="entry name" value="AAA_lid_NorR"/>
</dbReference>
<feature type="domain" description="Sigma-54 factor interaction" evidence="8">
    <location>
        <begin position="128"/>
        <end position="357"/>
    </location>
</feature>
<dbReference type="InterPro" id="IPR009057">
    <property type="entry name" value="Homeodomain-like_sf"/>
</dbReference>
<dbReference type="PROSITE" id="PS50045">
    <property type="entry name" value="SIGMA54_INTERACT_4"/>
    <property type="match status" value="1"/>
</dbReference>
<dbReference type="GO" id="GO:0000160">
    <property type="term" value="P:phosphorelay signal transduction system"/>
    <property type="evidence" value="ECO:0007669"/>
    <property type="project" value="InterPro"/>
</dbReference>
<dbReference type="AlphaFoldDB" id="A0A7V3VUD8"/>
<dbReference type="SMART" id="SM00448">
    <property type="entry name" value="REC"/>
    <property type="match status" value="1"/>
</dbReference>
<dbReference type="Pfam" id="PF00158">
    <property type="entry name" value="Sigma54_activat"/>
    <property type="match status" value="1"/>
</dbReference>
<accession>A0A7V3VUD8</accession>
<feature type="modified residue" description="4-aspartylphosphate" evidence="7">
    <location>
        <position position="53"/>
    </location>
</feature>
<dbReference type="InterPro" id="IPR011006">
    <property type="entry name" value="CheY-like_superfamily"/>
</dbReference>
<keyword evidence="5" id="KW-0238">DNA-binding</keyword>
<keyword evidence="1 7" id="KW-0597">Phosphoprotein</keyword>
<keyword evidence="6" id="KW-0804">Transcription</keyword>
<dbReference type="InterPro" id="IPR002078">
    <property type="entry name" value="Sigma_54_int"/>
</dbReference>
<organism evidence="10">
    <name type="scientific">candidate division WOR-3 bacterium</name>
    <dbReference type="NCBI Taxonomy" id="2052148"/>
    <lineage>
        <taxon>Bacteria</taxon>
        <taxon>Bacteria division WOR-3</taxon>
    </lineage>
</organism>
<dbReference type="FunFam" id="3.40.50.2300:FF:000018">
    <property type="entry name" value="DNA-binding transcriptional regulator NtrC"/>
    <property type="match status" value="1"/>
</dbReference>
<dbReference type="InterPro" id="IPR027417">
    <property type="entry name" value="P-loop_NTPase"/>
</dbReference>
<dbReference type="SUPFAM" id="SSF52172">
    <property type="entry name" value="CheY-like"/>
    <property type="match status" value="1"/>
</dbReference>
<dbReference type="InterPro" id="IPR003593">
    <property type="entry name" value="AAA+_ATPase"/>
</dbReference>
<evidence type="ECO:0000256" key="1">
    <source>
        <dbReference type="ARBA" id="ARBA00022553"/>
    </source>
</evidence>